<protein>
    <submittedName>
        <fullName evidence="5">Retrovirus-related pol polyprotein from transposon TNT 1-94</fullName>
    </submittedName>
</protein>
<keyword evidence="2" id="KW-0863">Zinc-finger</keyword>
<evidence type="ECO:0000256" key="1">
    <source>
        <dbReference type="ARBA" id="ARBA00022750"/>
    </source>
</evidence>
<dbReference type="InterPro" id="IPR036875">
    <property type="entry name" value="Znf_CCHC_sf"/>
</dbReference>
<feature type="domain" description="CCHC-type" evidence="4">
    <location>
        <begin position="104"/>
        <end position="118"/>
    </location>
</feature>
<evidence type="ECO:0000313" key="6">
    <source>
        <dbReference type="Proteomes" id="UP001151760"/>
    </source>
</evidence>
<keyword evidence="1" id="KW-0378">Hydrolase</keyword>
<evidence type="ECO:0000259" key="4">
    <source>
        <dbReference type="PROSITE" id="PS50158"/>
    </source>
</evidence>
<proteinExistence type="predicted"/>
<keyword evidence="6" id="KW-1185">Reference proteome</keyword>
<dbReference type="PROSITE" id="PS50158">
    <property type="entry name" value="ZF_CCHC"/>
    <property type="match status" value="1"/>
</dbReference>
<dbReference type="EMBL" id="BQNB010011598">
    <property type="protein sequence ID" value="GJS92658.1"/>
    <property type="molecule type" value="Genomic_DNA"/>
</dbReference>
<dbReference type="Proteomes" id="UP001151760">
    <property type="component" value="Unassembled WGS sequence"/>
</dbReference>
<dbReference type="CDD" id="cd09272">
    <property type="entry name" value="RNase_HI_RT_Ty1"/>
    <property type="match status" value="1"/>
</dbReference>
<feature type="compositionally biased region" description="Polar residues" evidence="3">
    <location>
        <begin position="442"/>
        <end position="459"/>
    </location>
</feature>
<evidence type="ECO:0000256" key="2">
    <source>
        <dbReference type="PROSITE-ProRule" id="PRU00047"/>
    </source>
</evidence>
<dbReference type="Gene3D" id="4.10.60.10">
    <property type="entry name" value="Zinc finger, CCHC-type"/>
    <property type="match status" value="1"/>
</dbReference>
<dbReference type="InterPro" id="IPR001878">
    <property type="entry name" value="Znf_CCHC"/>
</dbReference>
<dbReference type="Pfam" id="PF22936">
    <property type="entry name" value="Pol_BBD"/>
    <property type="match status" value="1"/>
</dbReference>
<reference evidence="5" key="2">
    <citation type="submission" date="2022-01" db="EMBL/GenBank/DDBJ databases">
        <authorList>
            <person name="Yamashiro T."/>
            <person name="Shiraishi A."/>
            <person name="Satake H."/>
            <person name="Nakayama K."/>
        </authorList>
    </citation>
    <scope>NUCLEOTIDE SEQUENCE</scope>
</reference>
<organism evidence="5 6">
    <name type="scientific">Tanacetum coccineum</name>
    <dbReference type="NCBI Taxonomy" id="301880"/>
    <lineage>
        <taxon>Eukaryota</taxon>
        <taxon>Viridiplantae</taxon>
        <taxon>Streptophyta</taxon>
        <taxon>Embryophyta</taxon>
        <taxon>Tracheophyta</taxon>
        <taxon>Spermatophyta</taxon>
        <taxon>Magnoliopsida</taxon>
        <taxon>eudicotyledons</taxon>
        <taxon>Gunneridae</taxon>
        <taxon>Pentapetalae</taxon>
        <taxon>asterids</taxon>
        <taxon>campanulids</taxon>
        <taxon>Asterales</taxon>
        <taxon>Asteraceae</taxon>
        <taxon>Asteroideae</taxon>
        <taxon>Anthemideae</taxon>
        <taxon>Anthemidinae</taxon>
        <taxon>Tanacetum</taxon>
    </lineage>
</organism>
<keyword evidence="1" id="KW-0064">Aspartyl protease</keyword>
<keyword evidence="1" id="KW-0645">Protease</keyword>
<dbReference type="SUPFAM" id="SSF57756">
    <property type="entry name" value="Retrovirus zinc finger-like domains"/>
    <property type="match status" value="1"/>
</dbReference>
<dbReference type="SMART" id="SM00343">
    <property type="entry name" value="ZnF_C2HC"/>
    <property type="match status" value="2"/>
</dbReference>
<dbReference type="SUPFAM" id="SSF56672">
    <property type="entry name" value="DNA/RNA polymerases"/>
    <property type="match status" value="1"/>
</dbReference>
<comment type="caution">
    <text evidence="5">The sequence shown here is derived from an EMBL/GenBank/DDBJ whole genome shotgun (WGS) entry which is preliminary data.</text>
</comment>
<dbReference type="InterPro" id="IPR025724">
    <property type="entry name" value="GAG-pre-integrase_dom"/>
</dbReference>
<keyword evidence="2" id="KW-0479">Metal-binding</keyword>
<dbReference type="InterPro" id="IPR013103">
    <property type="entry name" value="RVT_2"/>
</dbReference>
<dbReference type="Pfam" id="PF25597">
    <property type="entry name" value="SH3_retrovirus"/>
    <property type="match status" value="1"/>
</dbReference>
<dbReference type="Pfam" id="PF07727">
    <property type="entry name" value="RVT_2"/>
    <property type="match status" value="1"/>
</dbReference>
<dbReference type="Pfam" id="PF00098">
    <property type="entry name" value="zf-CCHC"/>
    <property type="match status" value="1"/>
</dbReference>
<dbReference type="InterPro" id="IPR057670">
    <property type="entry name" value="SH3_retrovirus"/>
</dbReference>
<evidence type="ECO:0000313" key="5">
    <source>
        <dbReference type="EMBL" id="GJS92658.1"/>
    </source>
</evidence>
<feature type="compositionally biased region" description="Low complexity" evidence="3">
    <location>
        <begin position="477"/>
        <end position="486"/>
    </location>
</feature>
<reference evidence="5" key="1">
    <citation type="journal article" date="2022" name="Int. J. Mol. Sci.">
        <title>Draft Genome of Tanacetum Coccineum: Genomic Comparison of Closely Related Tanacetum-Family Plants.</title>
        <authorList>
            <person name="Yamashiro T."/>
            <person name="Shiraishi A."/>
            <person name="Nakayama K."/>
            <person name="Satake H."/>
        </authorList>
    </citation>
    <scope>NUCLEOTIDE SEQUENCE</scope>
</reference>
<feature type="compositionally biased region" description="Basic and acidic residues" evidence="3">
    <location>
        <begin position="461"/>
        <end position="476"/>
    </location>
</feature>
<feature type="region of interest" description="Disordered" evidence="3">
    <location>
        <begin position="442"/>
        <end position="502"/>
    </location>
</feature>
<dbReference type="PANTHER" id="PTHR11439:SF495">
    <property type="entry name" value="REVERSE TRANSCRIPTASE, RNA-DEPENDENT DNA POLYMERASE-RELATED"/>
    <property type="match status" value="1"/>
</dbReference>
<gene>
    <name evidence="5" type="ORF">Tco_0799626</name>
</gene>
<name>A0ABQ4ZUY2_9ASTR</name>
<accession>A0ABQ4ZUY2</accession>
<evidence type="ECO:0000256" key="3">
    <source>
        <dbReference type="SAM" id="MobiDB-lite"/>
    </source>
</evidence>
<dbReference type="InterPro" id="IPR054722">
    <property type="entry name" value="PolX-like_BBD"/>
</dbReference>
<keyword evidence="2" id="KW-0862">Zinc</keyword>
<dbReference type="Pfam" id="PF13976">
    <property type="entry name" value="gag_pre-integrs"/>
    <property type="match status" value="1"/>
</dbReference>
<sequence length="1671" mass="190185">MVSWAKSNTESPHRPTPGIKTLLNELAMIVLTSLKHEINIGFLRTIFPENVANLLSGTGNANHTPNLVTLSDIYREEKALLANSNRLIKRRNNFSGQKANENTKCYKCGNKGHFARDCFSKTSKPSYKSPVNNYSSVSKCFQPKFTPKLIQSSSKSNSQADPKFQKDYKVEYKKMKAKLALLEASPSSSQNPKTFQPKNKGLVAKTFDWDEEEVSDEEEVTQVKVLMALANEELTVGKSHARNGEWVDITIKKVNTLLSMDEDADWQTNLKYINIDLKFVEEQRLNLLSKYNKMFFELNKCRDELLILKQAKLDVVTFQIQNTKLTKLNHALQEQLKEKKKINEKWLTSSKKVSQCISEQILTKRRKFLVVNYSLSHHLKRMKMKIFSFLLPWGSFTKLRGNAIDLSTPLSKKERQLRYMKTPQCLETQDFPNESILGTVTVNESKQTTPSVPTEVKSNQKTRESNSKIQKPESSKSVDSSKISQDSKPKVQSTGLSKSLRPKPIQKAQLKCELCHYTNHSTDDCYRILYYMICKREDHRTSDHRMYITSLKRSENYKAQPYQYASSSKEILRAKAKPFSPCTHRYFNDHMPDDCRNYLECEIYGSYDYSTLGHNRVIQIKGGVLAKSSQSNESSIGLKCNTCGSTVHFTSDYNEFDHFKRGEKIQAAKASEPPKSGFTKETNPSLLFVQRHIREPIWYLDSGCSRSMTGVKSYLHKYVEQPGPKVVFGDNSSCITEGYGSINCGGIVFTKVAFVNGLKYNLISISQLCDAKYIVQFDDKQGTIFNANKEIILIAPRRNDVYVLDMSSLTPNGACFFAKASESVNWLWHKRLSHLNFKNINKLAKNKVLGLSSLVYSKDKPCTTCEKGKHHRASFKTKQNFSIRKCLHLLHYGTYLTVTSNKEEITLIEAARTMLNGSVLSKHFWTDAVRIACYTQSRPIIVKRHDKISYEIFRERILDISYFHVFGCPVFIYNHKDHLGKFNAKADDRYFLGYSSVSKAFKVYNTRRQQIEETYHITFDERDDPSRKYQVDSVVSYYIIPHGRSLTEITQENHVPEVIAPNEPAMPHTEDTEGPPDPINTKGIHEQNVQNDQMITQPTDVPSGNNTEVLGSITEPLVLDVTQSHITNQASTSSHPVPQDRWSRDQHIELVNIIGDPGEGMLTRSMAAKLTAASASECLFADFLSEIEPKKVSEALKHPGWIDAMQEELNQFYRNKVWTLVPLPYGKIAIGSKWVFRNKKDEHGTTTKNKARLVAQGYSQEEGIDYDETFAPVARMEAIRIFLAFATYMNFKVYQMDVKSAFLNGKLKEEVYVKQPPGFESSEFPDYVCKLDKALYGLKQAPRAWYETLSTFLIQNKFARGRIDNTLFIYKSKGEVLLVQVYVDDIIFGSTSYKLCKQFEKLMTKKFEMSMMGELTYFLGLQIKQDDKGISICQEQYTRNLLKKYEISDSSSVKTPMVPPNNLGPDLAGKSVNETSYRGMIGSLMYLTATRPDIQFSTVLCARYQSNPKESHLIAVKRILRYLKGTPTLGLYYPKCSGFDLKGYSDSDYAGCNMDRKSTSGACQILGGKLVCWSAKKQQSVAMSSAEAEYVAAAGCCASILWMKSQLSDYDIHYKMVPIFCDNTSAIAISNNPVLHSRTKHIDIRYHFIIWSVKPSNIPSNLPYLSGSVYS</sequence>
<dbReference type="PANTHER" id="PTHR11439">
    <property type="entry name" value="GAG-POL-RELATED RETROTRANSPOSON"/>
    <property type="match status" value="1"/>
</dbReference>
<dbReference type="InterPro" id="IPR043502">
    <property type="entry name" value="DNA/RNA_pol_sf"/>
</dbReference>